<feature type="coiled-coil region" evidence="1">
    <location>
        <begin position="721"/>
        <end position="755"/>
    </location>
</feature>
<dbReference type="InterPro" id="IPR038734">
    <property type="entry name" value="YhaN_AAA"/>
</dbReference>
<name>A0ABT1L8Y9_9HYPH</name>
<dbReference type="Pfam" id="PF13514">
    <property type="entry name" value="AAA_27"/>
    <property type="match status" value="1"/>
</dbReference>
<evidence type="ECO:0000259" key="2">
    <source>
        <dbReference type="Pfam" id="PF13514"/>
    </source>
</evidence>
<evidence type="ECO:0000313" key="4">
    <source>
        <dbReference type="Proteomes" id="UP001205890"/>
    </source>
</evidence>
<dbReference type="Gene3D" id="3.40.50.300">
    <property type="entry name" value="P-loop containing nucleotide triphosphate hydrolases"/>
    <property type="match status" value="2"/>
</dbReference>
<feature type="coiled-coil region" evidence="1">
    <location>
        <begin position="273"/>
        <end position="300"/>
    </location>
</feature>
<gene>
    <name evidence="3" type="ORF">NK718_05100</name>
</gene>
<reference evidence="3 4" key="1">
    <citation type="submission" date="2022-07" db="EMBL/GenBank/DDBJ databases">
        <authorList>
            <person name="Li W.-J."/>
            <person name="Deng Q.-Q."/>
        </authorList>
    </citation>
    <scope>NUCLEOTIDE SEQUENCE [LARGE SCALE GENOMIC DNA]</scope>
    <source>
        <strain evidence="3 4">SYSU M60028</strain>
    </source>
</reference>
<sequence>MRLLRLDLDRYGPFTGKVLEFRPDARLHVVYGPNEAGKTCSLAAITDLLFGIPARTRHDFVHPMRELRLGASVVDRAGRGLDFRRRKNRPVLTDAEGAELPDDALVPFLGGLSREVFCRAFGLDAEALRKSGDDLRKTDGELGAALFAAASGLRGLTELRAELDAEADAIFAPRAAKDRRFYQALARYEEARKALRDSEFRSGPLKALRDGIAEHEARLEAIAGRRAAIARDLARLERLRRAAPVIRAIDAIEADMAALGELPAVHEGFGAELAEALAALEAARERLRGAEAAEARHAANASSIAADPGVLPHGDEIDRLTGQSGAWEKARADLPKVRSEADAFDAELTALAVRLGLPDADAVIAGQPSDAVRAGVEALVAEGERLAAALAAARAAEEQEAGTLATLRREREARGGLREPGPARAAFAAFAEPLKRVDQMSGLREEVYAEAAELASEAARLSPRVADLAALADVALPSLDVIEAARRRLAERDGDIKRAAEALAETRREAAQAEAGLAALEAGRPVPSAERIAAARAARESEWSTLRASLFGEADALAPATLAGVVARFEREVAEADSLADAAVADAQRVVEHALTRQRLDRALGLARDQEAALAALRAERDADLAAWAQLWTLSGVAPAAPAEMLAWRVELGVLLERHARLSGRRARLAAMEDDARRLDAPLAALARDLGLPPVPDLPATLQASRIEAEIARIADLWTEAREAEARLADTEARMKDATERAAAAAQRLAEWGERCRAALPALGLPPDAGVAEARAALDAWKEAPRVIENRADRMRRVAGIRRDIAAFENAVATLASALGAEAAGLPPDATLRGLGQRLARAREATARRDEIDKQLAQARGERDAAAGLLAEAERALAERAGRVHAAPGDDLPGLARRLADRDRLSAKLRERRDQLALEADGVDEAALREALAGHDPDATDAARRALADEDERLDGEGKEAFAALDREKRRMRELEEGGGAELAAQQRRGAEVELVTAAREWAVLSLGALMLGTAVERQRAGRQAPLLARAGALFSTVTGGAFVGLGQSFGDDDAPHLVGRRAGGDEVALADMSEGTRDQLYLSLRLSFLEDYAQRAEPAPFVGDDLFASFDDERTENGLAALAAIGETVQPILITHHRAVVDAAQRRLGGAVDILAL</sequence>
<feature type="domain" description="YhaN AAA" evidence="2">
    <location>
        <begin position="1"/>
        <end position="201"/>
    </location>
</feature>
<dbReference type="Proteomes" id="UP001205890">
    <property type="component" value="Unassembled WGS sequence"/>
</dbReference>
<feature type="coiled-coil region" evidence="1">
    <location>
        <begin position="496"/>
        <end position="523"/>
    </location>
</feature>
<evidence type="ECO:0000313" key="3">
    <source>
        <dbReference type="EMBL" id="MCP8937884.1"/>
    </source>
</evidence>
<dbReference type="RefSeq" id="WP_254739279.1">
    <property type="nucleotide sequence ID" value="NZ_JANCLU010000003.1"/>
</dbReference>
<protein>
    <submittedName>
        <fullName evidence="3">AAA family ATPase</fullName>
    </submittedName>
</protein>
<feature type="coiled-coil region" evidence="1">
    <location>
        <begin position="842"/>
        <end position="876"/>
    </location>
</feature>
<dbReference type="SUPFAM" id="SSF52540">
    <property type="entry name" value="P-loop containing nucleoside triphosphate hydrolases"/>
    <property type="match status" value="1"/>
</dbReference>
<comment type="caution">
    <text evidence="3">The sequence shown here is derived from an EMBL/GenBank/DDBJ whole genome shotgun (WGS) entry which is preliminary data.</text>
</comment>
<dbReference type="InterPro" id="IPR027417">
    <property type="entry name" value="P-loop_NTPase"/>
</dbReference>
<organism evidence="3 4">
    <name type="scientific">Alsobacter ponti</name>
    <dbReference type="NCBI Taxonomy" id="2962936"/>
    <lineage>
        <taxon>Bacteria</taxon>
        <taxon>Pseudomonadati</taxon>
        <taxon>Pseudomonadota</taxon>
        <taxon>Alphaproteobacteria</taxon>
        <taxon>Hyphomicrobiales</taxon>
        <taxon>Alsobacteraceae</taxon>
        <taxon>Alsobacter</taxon>
    </lineage>
</organism>
<keyword evidence="4" id="KW-1185">Reference proteome</keyword>
<dbReference type="PANTHER" id="PTHR41259:SF1">
    <property type="entry name" value="DOUBLE-STRAND BREAK REPAIR RAD50 ATPASE, PUTATIVE-RELATED"/>
    <property type="match status" value="1"/>
</dbReference>
<accession>A0ABT1L8Y9</accession>
<dbReference type="PANTHER" id="PTHR41259">
    <property type="entry name" value="DOUBLE-STRAND BREAK REPAIR RAD50 ATPASE, PUTATIVE-RELATED"/>
    <property type="match status" value="1"/>
</dbReference>
<keyword evidence="1" id="KW-0175">Coiled coil</keyword>
<proteinExistence type="predicted"/>
<dbReference type="EMBL" id="JANCLU010000003">
    <property type="protein sequence ID" value="MCP8937884.1"/>
    <property type="molecule type" value="Genomic_DNA"/>
</dbReference>
<evidence type="ECO:0000256" key="1">
    <source>
        <dbReference type="SAM" id="Coils"/>
    </source>
</evidence>